<dbReference type="OrthoDB" id="252464at2"/>
<dbReference type="PRINTS" id="PR00412">
    <property type="entry name" value="EPOXHYDRLASE"/>
</dbReference>
<dbReference type="SUPFAM" id="SSF53474">
    <property type="entry name" value="alpha/beta-Hydrolases"/>
    <property type="match status" value="1"/>
</dbReference>
<dbReference type="InterPro" id="IPR029058">
    <property type="entry name" value="AB_hydrolase_fold"/>
</dbReference>
<dbReference type="EMBL" id="CP036281">
    <property type="protein sequence ID" value="QDU80583.1"/>
    <property type="molecule type" value="Genomic_DNA"/>
</dbReference>
<evidence type="ECO:0000313" key="2">
    <source>
        <dbReference type="EMBL" id="QDU80583.1"/>
    </source>
</evidence>
<dbReference type="Pfam" id="PF00561">
    <property type="entry name" value="Abhydrolase_1"/>
    <property type="match status" value="1"/>
</dbReference>
<sequence>MKKIQLDDCTINVIDEGEGKPILFVHGFPLDHRMWREQRTSFSSNYRVIIPDLRGFGKSGVTEGTVSMAQFADDLNKILTELKVYEPVVYCGLSMGGYIAWEFARRYPERLSGLIVCDSKALPDSDDTRQTRQHSATELRENGTDNVVFAMMPKMFGMTTRAENKKLVEEFRQMMLDANPEGMAAGQLGMADRADATTFLSDINVPTLLIGGEEDIISPVLEMQEISNKMPHAQFVEIPKAGHLAPLEKPVEVNDAIRKFIDQL</sequence>
<protein>
    <submittedName>
        <fullName evidence="2">AB hydrolase superfamily protein YdjP</fullName>
        <ecNumber evidence="2">3.-.-.-</ecNumber>
    </submittedName>
</protein>
<reference evidence="2 3" key="1">
    <citation type="submission" date="2019-02" db="EMBL/GenBank/DDBJ databases">
        <title>Deep-cultivation of Planctomycetes and their phenomic and genomic characterization uncovers novel biology.</title>
        <authorList>
            <person name="Wiegand S."/>
            <person name="Jogler M."/>
            <person name="Boedeker C."/>
            <person name="Pinto D."/>
            <person name="Vollmers J."/>
            <person name="Rivas-Marin E."/>
            <person name="Kohn T."/>
            <person name="Peeters S.H."/>
            <person name="Heuer A."/>
            <person name="Rast P."/>
            <person name="Oberbeckmann S."/>
            <person name="Bunk B."/>
            <person name="Jeske O."/>
            <person name="Meyerdierks A."/>
            <person name="Storesund J.E."/>
            <person name="Kallscheuer N."/>
            <person name="Luecker S."/>
            <person name="Lage O.M."/>
            <person name="Pohl T."/>
            <person name="Merkel B.J."/>
            <person name="Hornburger P."/>
            <person name="Mueller R.-W."/>
            <person name="Bruemmer F."/>
            <person name="Labrenz M."/>
            <person name="Spormann A.M."/>
            <person name="Op den Camp H."/>
            <person name="Overmann J."/>
            <person name="Amann R."/>
            <person name="Jetten M.S.M."/>
            <person name="Mascher T."/>
            <person name="Medema M.H."/>
            <person name="Devos D.P."/>
            <person name="Kaster A.-K."/>
            <person name="Ovreas L."/>
            <person name="Rohde M."/>
            <person name="Galperin M.Y."/>
            <person name="Jogler C."/>
        </authorList>
    </citation>
    <scope>NUCLEOTIDE SEQUENCE [LARGE SCALE GENOMIC DNA]</scope>
    <source>
        <strain evidence="2 3">Pla110</strain>
    </source>
</reference>
<gene>
    <name evidence="2" type="primary">ydjP</name>
    <name evidence="2" type="ORF">Pla110_23140</name>
</gene>
<evidence type="ECO:0000313" key="3">
    <source>
        <dbReference type="Proteomes" id="UP000317178"/>
    </source>
</evidence>
<proteinExistence type="predicted"/>
<dbReference type="PANTHER" id="PTHR43798">
    <property type="entry name" value="MONOACYLGLYCEROL LIPASE"/>
    <property type="match status" value="1"/>
</dbReference>
<feature type="domain" description="AB hydrolase-1" evidence="1">
    <location>
        <begin position="20"/>
        <end position="250"/>
    </location>
</feature>
<dbReference type="Gene3D" id="3.40.50.1820">
    <property type="entry name" value="alpha/beta hydrolase"/>
    <property type="match status" value="1"/>
</dbReference>
<dbReference type="InterPro" id="IPR000073">
    <property type="entry name" value="AB_hydrolase_1"/>
</dbReference>
<dbReference type="EC" id="3.-.-.-" evidence="2"/>
<dbReference type="RefSeq" id="WP_144995846.1">
    <property type="nucleotide sequence ID" value="NZ_CP036281.1"/>
</dbReference>
<name>A0A518CN02_9PLAN</name>
<keyword evidence="3" id="KW-1185">Reference proteome</keyword>
<accession>A0A518CN02</accession>
<organism evidence="2 3">
    <name type="scientific">Polystyrenella longa</name>
    <dbReference type="NCBI Taxonomy" id="2528007"/>
    <lineage>
        <taxon>Bacteria</taxon>
        <taxon>Pseudomonadati</taxon>
        <taxon>Planctomycetota</taxon>
        <taxon>Planctomycetia</taxon>
        <taxon>Planctomycetales</taxon>
        <taxon>Planctomycetaceae</taxon>
        <taxon>Polystyrenella</taxon>
    </lineage>
</organism>
<dbReference type="InterPro" id="IPR050266">
    <property type="entry name" value="AB_hydrolase_sf"/>
</dbReference>
<dbReference type="GO" id="GO:0016787">
    <property type="term" value="F:hydrolase activity"/>
    <property type="evidence" value="ECO:0007669"/>
    <property type="project" value="UniProtKB-KW"/>
</dbReference>
<dbReference type="KEGG" id="plon:Pla110_23140"/>
<dbReference type="InterPro" id="IPR000639">
    <property type="entry name" value="Epox_hydrolase-like"/>
</dbReference>
<evidence type="ECO:0000259" key="1">
    <source>
        <dbReference type="Pfam" id="PF00561"/>
    </source>
</evidence>
<dbReference type="AlphaFoldDB" id="A0A518CN02"/>
<keyword evidence="2" id="KW-0378">Hydrolase</keyword>
<dbReference type="PRINTS" id="PR00111">
    <property type="entry name" value="ABHYDROLASE"/>
</dbReference>
<dbReference type="Proteomes" id="UP000317178">
    <property type="component" value="Chromosome"/>
</dbReference>